<name>A0A2G9U449_TELCI</name>
<dbReference type="Gene3D" id="4.10.410.10">
    <property type="entry name" value="Pancreatic trypsin inhibitor Kunitz domain"/>
    <property type="match status" value="1"/>
</dbReference>
<evidence type="ECO:0000259" key="1">
    <source>
        <dbReference type="Pfam" id="PF00014"/>
    </source>
</evidence>
<feature type="domain" description="BPTI/Kunitz inhibitor" evidence="1">
    <location>
        <begin position="2"/>
        <end position="31"/>
    </location>
</feature>
<dbReference type="Pfam" id="PF00014">
    <property type="entry name" value="Kunitz_BPTI"/>
    <property type="match status" value="1"/>
</dbReference>
<protein>
    <recommendedName>
        <fullName evidence="1">BPTI/Kunitz inhibitor domain-containing protein</fullName>
    </recommendedName>
</protein>
<accession>A0A2G9U449</accession>
<dbReference type="Proteomes" id="UP000230423">
    <property type="component" value="Unassembled WGS sequence"/>
</dbReference>
<dbReference type="InterPro" id="IPR002223">
    <property type="entry name" value="Kunitz_BPTI"/>
</dbReference>
<dbReference type="EMBL" id="KZ349352">
    <property type="protein sequence ID" value="PIO65049.1"/>
    <property type="molecule type" value="Genomic_DNA"/>
</dbReference>
<gene>
    <name evidence="2" type="ORF">TELCIR_13299</name>
</gene>
<organism evidence="2 3">
    <name type="scientific">Teladorsagia circumcincta</name>
    <name type="common">Brown stomach worm</name>
    <name type="synonym">Ostertagia circumcincta</name>
    <dbReference type="NCBI Taxonomy" id="45464"/>
    <lineage>
        <taxon>Eukaryota</taxon>
        <taxon>Metazoa</taxon>
        <taxon>Ecdysozoa</taxon>
        <taxon>Nematoda</taxon>
        <taxon>Chromadorea</taxon>
        <taxon>Rhabditida</taxon>
        <taxon>Rhabditina</taxon>
        <taxon>Rhabditomorpha</taxon>
        <taxon>Strongyloidea</taxon>
        <taxon>Trichostrongylidae</taxon>
        <taxon>Teladorsagia</taxon>
    </lineage>
</organism>
<reference evidence="2 3" key="1">
    <citation type="submission" date="2015-09" db="EMBL/GenBank/DDBJ databases">
        <title>Draft genome of the parasitic nematode Teladorsagia circumcincta isolate WARC Sus (inbred).</title>
        <authorList>
            <person name="Mitreva M."/>
        </authorList>
    </citation>
    <scope>NUCLEOTIDE SEQUENCE [LARGE SCALE GENOMIC DNA]</scope>
    <source>
        <strain evidence="2 3">S</strain>
    </source>
</reference>
<evidence type="ECO:0000313" key="3">
    <source>
        <dbReference type="Proteomes" id="UP000230423"/>
    </source>
</evidence>
<proteinExistence type="predicted"/>
<dbReference type="AlphaFoldDB" id="A0A2G9U449"/>
<evidence type="ECO:0000313" key="2">
    <source>
        <dbReference type="EMBL" id="PIO65049.1"/>
    </source>
</evidence>
<sequence length="153" mass="17755">MPPDIGSCSRELIRYYYDPKDDECKRFTYSSQPQPISLREFLYDVFKRSGKDSRTPGLLESENTRRQRECLLVLFTETLFGLEVVVCISLQPTSAAKHRPTRVQNYPQTPYMSSLRCWSVWTSPSEETADYRRRSRGALDMLTKTAVAKGRLE</sequence>
<dbReference type="GO" id="GO:0004867">
    <property type="term" value="F:serine-type endopeptidase inhibitor activity"/>
    <property type="evidence" value="ECO:0007669"/>
    <property type="project" value="InterPro"/>
</dbReference>
<dbReference type="OrthoDB" id="4473401at2759"/>
<dbReference type="InterPro" id="IPR036880">
    <property type="entry name" value="Kunitz_BPTI_sf"/>
</dbReference>
<keyword evidence="3" id="KW-1185">Reference proteome</keyword>
<dbReference type="CDD" id="cd00109">
    <property type="entry name" value="Kunitz-type"/>
    <property type="match status" value="1"/>
</dbReference>
<dbReference type="SUPFAM" id="SSF57362">
    <property type="entry name" value="BPTI-like"/>
    <property type="match status" value="1"/>
</dbReference>